<dbReference type="Proteomes" id="UP000034212">
    <property type="component" value="Unassembled WGS sequence"/>
</dbReference>
<dbReference type="Pfam" id="PF00266">
    <property type="entry name" value="Aminotran_5"/>
    <property type="match status" value="1"/>
</dbReference>
<evidence type="ECO:0000256" key="5">
    <source>
        <dbReference type="ARBA" id="ARBA00022898"/>
    </source>
</evidence>
<keyword evidence="4" id="KW-0808">Transferase</keyword>
<protein>
    <recommendedName>
        <fullName evidence="3">cysteine desulfurase</fullName>
        <ecNumber evidence="3">2.8.1.7</ecNumber>
    </recommendedName>
</protein>
<name>A0A0G1VQS6_9BACT</name>
<keyword evidence="5" id="KW-0663">Pyridoxal phosphate</keyword>
<evidence type="ECO:0000313" key="10">
    <source>
        <dbReference type="Proteomes" id="UP000034212"/>
    </source>
</evidence>
<dbReference type="CDD" id="cd06453">
    <property type="entry name" value="SufS_like"/>
    <property type="match status" value="1"/>
</dbReference>
<dbReference type="SUPFAM" id="SSF53383">
    <property type="entry name" value="PLP-dependent transferases"/>
    <property type="match status" value="1"/>
</dbReference>
<evidence type="ECO:0000256" key="3">
    <source>
        <dbReference type="ARBA" id="ARBA00012239"/>
    </source>
</evidence>
<feature type="non-terminal residue" evidence="9">
    <location>
        <position position="314"/>
    </location>
</feature>
<dbReference type="InterPro" id="IPR010970">
    <property type="entry name" value="Cys_dSase_SufS"/>
</dbReference>
<proteinExistence type="inferred from homology"/>
<reference evidence="9 10" key="1">
    <citation type="journal article" date="2015" name="Nature">
        <title>rRNA introns, odd ribosomes, and small enigmatic genomes across a large radiation of phyla.</title>
        <authorList>
            <person name="Brown C.T."/>
            <person name="Hug L.A."/>
            <person name="Thomas B.C."/>
            <person name="Sharon I."/>
            <person name="Castelle C.J."/>
            <person name="Singh A."/>
            <person name="Wilkins M.J."/>
            <person name="Williams K.H."/>
            <person name="Banfield J.F."/>
        </authorList>
    </citation>
    <scope>NUCLEOTIDE SEQUENCE [LARGE SCALE GENOMIC DNA]</scope>
</reference>
<comment type="caution">
    <text evidence="9">The sequence shown here is derived from an EMBL/GenBank/DDBJ whole genome shotgun (WGS) entry which is preliminary data.</text>
</comment>
<dbReference type="GO" id="GO:0030170">
    <property type="term" value="F:pyridoxal phosphate binding"/>
    <property type="evidence" value="ECO:0007669"/>
    <property type="project" value="InterPro"/>
</dbReference>
<evidence type="ECO:0000256" key="6">
    <source>
        <dbReference type="ARBA" id="ARBA00050776"/>
    </source>
</evidence>
<evidence type="ECO:0000259" key="8">
    <source>
        <dbReference type="Pfam" id="PF00266"/>
    </source>
</evidence>
<dbReference type="InterPro" id="IPR000192">
    <property type="entry name" value="Aminotrans_V_dom"/>
</dbReference>
<evidence type="ECO:0000256" key="7">
    <source>
        <dbReference type="RuleBase" id="RU004504"/>
    </source>
</evidence>
<gene>
    <name evidence="9" type="ORF">UY08_C0017G0001</name>
</gene>
<dbReference type="GO" id="GO:0006534">
    <property type="term" value="P:cysteine metabolic process"/>
    <property type="evidence" value="ECO:0007669"/>
    <property type="project" value="InterPro"/>
</dbReference>
<sequence length="314" mass="34410">MFNPAYVRRDFPILKRQINGQPLVYLDNAATSQKPQSVIDAVVDYYSNHNANIHRGIHTLSQEATELVDDARASIAKFVKVRAEEIIFTRNATEGTNLLMYTWAEENLTSGDAVVVSGLEHHANLVPWQVLAAKKNLELRVVAFDKTGELILKADAPITQKGNLKIGALDQLLDDRVKLVAVTHASNVLGTIIDPKVILDALKKKHLKPLVILDASQSVPHFPVNLAKLGVDAAVFSGHKMLGPTGVGVFWGKTELLKKMPPFLYGGDMISEVNWDKSSWNELPFKFEAGTPNIAGIVGLGTAVEYLNNLGMDN</sequence>
<organism evidence="9 10">
    <name type="scientific">Candidatus Gottesmanbacteria bacterium GW2011_GWA1_47_8</name>
    <dbReference type="NCBI Taxonomy" id="1618438"/>
    <lineage>
        <taxon>Bacteria</taxon>
        <taxon>Candidatus Gottesmaniibacteriota</taxon>
    </lineage>
</organism>
<evidence type="ECO:0000256" key="2">
    <source>
        <dbReference type="ARBA" id="ARBA00010447"/>
    </source>
</evidence>
<dbReference type="EC" id="2.8.1.7" evidence="3"/>
<feature type="domain" description="Aminotransferase class V" evidence="8">
    <location>
        <begin position="24"/>
        <end position="314"/>
    </location>
</feature>
<evidence type="ECO:0000313" key="9">
    <source>
        <dbReference type="EMBL" id="KKU80548.1"/>
    </source>
</evidence>
<dbReference type="EMBL" id="LCOQ01000017">
    <property type="protein sequence ID" value="KKU80548.1"/>
    <property type="molecule type" value="Genomic_DNA"/>
</dbReference>
<dbReference type="PROSITE" id="PS00595">
    <property type="entry name" value="AA_TRANSFER_CLASS_5"/>
    <property type="match status" value="1"/>
</dbReference>
<dbReference type="AlphaFoldDB" id="A0A0G1VQS6"/>
<comment type="catalytic activity">
    <reaction evidence="6">
        <text>(sulfur carrier)-H + L-cysteine = (sulfur carrier)-SH + L-alanine</text>
        <dbReference type="Rhea" id="RHEA:43892"/>
        <dbReference type="Rhea" id="RHEA-COMP:14737"/>
        <dbReference type="Rhea" id="RHEA-COMP:14739"/>
        <dbReference type="ChEBI" id="CHEBI:29917"/>
        <dbReference type="ChEBI" id="CHEBI:35235"/>
        <dbReference type="ChEBI" id="CHEBI:57972"/>
        <dbReference type="ChEBI" id="CHEBI:64428"/>
        <dbReference type="EC" id="2.8.1.7"/>
    </reaction>
</comment>
<comment type="cofactor">
    <cofactor evidence="1 7">
        <name>pyridoxal 5'-phosphate</name>
        <dbReference type="ChEBI" id="CHEBI:597326"/>
    </cofactor>
</comment>
<evidence type="ECO:0000256" key="1">
    <source>
        <dbReference type="ARBA" id="ARBA00001933"/>
    </source>
</evidence>
<dbReference type="PANTHER" id="PTHR43586:SF8">
    <property type="entry name" value="CYSTEINE DESULFURASE 1, CHLOROPLASTIC"/>
    <property type="match status" value="1"/>
</dbReference>
<comment type="similarity">
    <text evidence="2">Belongs to the class-V pyridoxal-phosphate-dependent aminotransferase family. Csd subfamily.</text>
</comment>
<dbReference type="PANTHER" id="PTHR43586">
    <property type="entry name" value="CYSTEINE DESULFURASE"/>
    <property type="match status" value="1"/>
</dbReference>
<accession>A0A0G1VQS6</accession>
<dbReference type="InterPro" id="IPR015421">
    <property type="entry name" value="PyrdxlP-dep_Trfase_major"/>
</dbReference>
<evidence type="ECO:0000256" key="4">
    <source>
        <dbReference type="ARBA" id="ARBA00022679"/>
    </source>
</evidence>
<dbReference type="InterPro" id="IPR015424">
    <property type="entry name" value="PyrdxlP-dep_Trfase"/>
</dbReference>
<dbReference type="GO" id="GO:0031071">
    <property type="term" value="F:cysteine desulfurase activity"/>
    <property type="evidence" value="ECO:0007669"/>
    <property type="project" value="UniProtKB-EC"/>
</dbReference>
<dbReference type="Gene3D" id="3.40.640.10">
    <property type="entry name" value="Type I PLP-dependent aspartate aminotransferase-like (Major domain)"/>
    <property type="match status" value="1"/>
</dbReference>
<dbReference type="InterPro" id="IPR020578">
    <property type="entry name" value="Aminotrans_V_PyrdxlP_BS"/>
</dbReference>